<name>A0A2W5EHX2_9SPHI</name>
<dbReference type="Proteomes" id="UP000249645">
    <property type="component" value="Unassembled WGS sequence"/>
</dbReference>
<protein>
    <recommendedName>
        <fullName evidence="3">Phage morphogenesis protein</fullName>
    </recommendedName>
</protein>
<dbReference type="InterPro" id="IPR006522">
    <property type="entry name" value="Phage_virion_morphogenesis"/>
</dbReference>
<comment type="caution">
    <text evidence="1">The sequence shown here is derived from an EMBL/GenBank/DDBJ whole genome shotgun (WGS) entry which is preliminary data.</text>
</comment>
<dbReference type="Pfam" id="PF05069">
    <property type="entry name" value="Phage_tail_S"/>
    <property type="match status" value="1"/>
</dbReference>
<dbReference type="AlphaFoldDB" id="A0A2W5EHX2"/>
<organism evidence="1 2">
    <name type="scientific">Pseudopedobacter saltans</name>
    <dbReference type="NCBI Taxonomy" id="151895"/>
    <lineage>
        <taxon>Bacteria</taxon>
        <taxon>Pseudomonadati</taxon>
        <taxon>Bacteroidota</taxon>
        <taxon>Sphingobacteriia</taxon>
        <taxon>Sphingobacteriales</taxon>
        <taxon>Sphingobacteriaceae</taxon>
        <taxon>Pseudopedobacter</taxon>
    </lineage>
</organism>
<gene>
    <name evidence="1" type="ORF">DI598_17255</name>
</gene>
<accession>A0A2W5EHX2</accession>
<evidence type="ECO:0000313" key="2">
    <source>
        <dbReference type="Proteomes" id="UP000249645"/>
    </source>
</evidence>
<evidence type="ECO:0008006" key="3">
    <source>
        <dbReference type="Google" id="ProtNLM"/>
    </source>
</evidence>
<reference evidence="1 2" key="1">
    <citation type="submission" date="2017-11" db="EMBL/GenBank/DDBJ databases">
        <title>Infants hospitalized years apart are colonized by the same room-sourced microbial strains.</title>
        <authorList>
            <person name="Brooks B."/>
            <person name="Olm M.R."/>
            <person name="Firek B.A."/>
            <person name="Baker R."/>
            <person name="Thomas B.C."/>
            <person name="Morowitz M.J."/>
            <person name="Banfield J.F."/>
        </authorList>
    </citation>
    <scope>NUCLEOTIDE SEQUENCE [LARGE SCALE GENOMIC DNA]</scope>
    <source>
        <strain evidence="1">S2_009_000_R2_76</strain>
    </source>
</reference>
<sequence length="177" mass="20059">MDNQNVSGADEMERQLRAMMDYIENDVTTVIGVESVNHFKDNFQNEGFDNQKWESRKTKRIGSTDGQKILSKSGDLAESIDYRVEGSTVVIYSDLPYAQIHNEGGKITVTPQMRKYFWANYYAAKDGGMLDIADQYKAMALAKEITIEQRQFMGDSPPLLDSISNKIVRDLTRIANS</sequence>
<proteinExistence type="predicted"/>
<evidence type="ECO:0000313" key="1">
    <source>
        <dbReference type="EMBL" id="PZP42163.1"/>
    </source>
</evidence>
<dbReference type="EMBL" id="QFOI01000451">
    <property type="protein sequence ID" value="PZP42163.1"/>
    <property type="molecule type" value="Genomic_DNA"/>
</dbReference>